<evidence type="ECO:0000313" key="1">
    <source>
        <dbReference type="EMBL" id="SBP87705.1"/>
    </source>
</evidence>
<reference evidence="1 2" key="1">
    <citation type="submission" date="2016-06" db="EMBL/GenBank/DDBJ databases">
        <authorList>
            <person name="Kjaerup R.B."/>
            <person name="Dalgaard T.S."/>
            <person name="Juul-Madsen H.R."/>
        </authorList>
    </citation>
    <scope>NUCLEOTIDE SEQUENCE [LARGE SCALE GENOMIC DNA]</scope>
    <source>
        <strain evidence="1 2">DSM 16361</strain>
    </source>
</reference>
<gene>
    <name evidence="1" type="ORF">THIARS_60418</name>
</gene>
<evidence type="ECO:0000313" key="2">
    <source>
        <dbReference type="Proteomes" id="UP000214566"/>
    </source>
</evidence>
<protein>
    <submittedName>
        <fullName evidence="1">Uncharacterized protein</fullName>
    </submittedName>
</protein>
<proteinExistence type="predicted"/>
<organism evidence="1 2">
    <name type="scientific">Thiomonas delicata</name>
    <name type="common">Thiomonas cuprina</name>
    <dbReference type="NCBI Taxonomy" id="364030"/>
    <lineage>
        <taxon>Bacteria</taxon>
        <taxon>Pseudomonadati</taxon>
        <taxon>Pseudomonadota</taxon>
        <taxon>Betaproteobacteria</taxon>
        <taxon>Burkholderiales</taxon>
        <taxon>Thiomonas</taxon>
    </lineage>
</organism>
<sequence length="59" mass="6521">MCDKAAILRAMAHAAARGEGLMIVKAFEVCHNWTHGTARSFTFACRWFGFHKACLGFSS</sequence>
<dbReference type="AlphaFoldDB" id="A0A238D390"/>
<dbReference type="EMBL" id="FLMQ01000055">
    <property type="protein sequence ID" value="SBP87705.1"/>
    <property type="molecule type" value="Genomic_DNA"/>
</dbReference>
<keyword evidence="2" id="KW-1185">Reference proteome</keyword>
<dbReference type="Proteomes" id="UP000214566">
    <property type="component" value="Unassembled WGS sequence"/>
</dbReference>
<accession>A0A238D390</accession>
<name>A0A238D390_THIDL</name>